<dbReference type="RefSeq" id="XP_016844312.1">
    <property type="nucleotide sequence ID" value="XM_016988823.3"/>
</dbReference>
<organism evidence="1 2">
    <name type="scientific">Nasonia vitripennis</name>
    <name type="common">Parasitic wasp</name>
    <dbReference type="NCBI Taxonomy" id="7425"/>
    <lineage>
        <taxon>Eukaryota</taxon>
        <taxon>Metazoa</taxon>
        <taxon>Ecdysozoa</taxon>
        <taxon>Arthropoda</taxon>
        <taxon>Hexapoda</taxon>
        <taxon>Insecta</taxon>
        <taxon>Pterygota</taxon>
        <taxon>Neoptera</taxon>
        <taxon>Endopterygota</taxon>
        <taxon>Hymenoptera</taxon>
        <taxon>Apocrita</taxon>
        <taxon>Proctotrupomorpha</taxon>
        <taxon>Chalcidoidea</taxon>
        <taxon>Pteromalidae</taxon>
        <taxon>Pteromalinae</taxon>
        <taxon>Nasonia</taxon>
    </lineage>
</organism>
<accession>A0A7M7ITF8</accession>
<evidence type="ECO:0000313" key="1">
    <source>
        <dbReference type="EnsemblMetazoa" id="XP_016844312"/>
    </source>
</evidence>
<dbReference type="RefSeq" id="XP_016836724.1">
    <property type="nucleotide sequence ID" value="XM_016981235.3"/>
</dbReference>
<dbReference type="GeneID" id="107981935"/>
<evidence type="ECO:0000313" key="2">
    <source>
        <dbReference type="Proteomes" id="UP000002358"/>
    </source>
</evidence>
<sequence>MNPVHVSVAREARLRVFLYDHLHPDSINIVRRKEAFNDIANTVRNEFNNAIIIDADRANAIYCYLRREYSSINLRLARGELDIGMLTNKQIEILSSMQFLEHFARHRNGERNVNLRGV</sequence>
<proteinExistence type="predicted"/>
<dbReference type="EnsemblMetazoa" id="XM_016988823">
    <property type="protein sequence ID" value="XP_016844312"/>
    <property type="gene ID" value="LOC107981935"/>
</dbReference>
<protein>
    <submittedName>
        <fullName evidence="1">Uncharacterized protein</fullName>
    </submittedName>
</protein>
<name>A0A7M7ITF8_NASVI</name>
<dbReference type="InParanoid" id="A0A7M7ITF8"/>
<dbReference type="KEGG" id="nvi:107981935"/>
<dbReference type="GeneID" id="107980516"/>
<reference evidence="1" key="1">
    <citation type="submission" date="2021-01" db="UniProtKB">
        <authorList>
            <consortium name="EnsemblMetazoa"/>
        </authorList>
    </citation>
    <scope>IDENTIFICATION</scope>
</reference>
<dbReference type="EnsemblMetazoa" id="XM_016981235">
    <property type="protein sequence ID" value="XP_016836724"/>
    <property type="gene ID" value="LOC107980516"/>
</dbReference>
<dbReference type="Proteomes" id="UP000002358">
    <property type="component" value="Chromosome 1"/>
</dbReference>
<keyword evidence="2" id="KW-1185">Reference proteome</keyword>
<dbReference type="KEGG" id="nvi:107980516"/>
<dbReference type="AlphaFoldDB" id="A0A7M7ITF8"/>